<reference evidence="2" key="1">
    <citation type="journal article" date="2019" name="PLoS Negl. Trop. Dis.">
        <title>Revisiting the worldwide diversity of Leptospira species in the environment.</title>
        <authorList>
            <person name="Vincent A.T."/>
            <person name="Schiettekatte O."/>
            <person name="Bourhy P."/>
            <person name="Veyrier F.J."/>
            <person name="Picardeau M."/>
        </authorList>
    </citation>
    <scope>NUCLEOTIDE SEQUENCE [LARGE SCALE GENOMIC DNA]</scope>
    <source>
        <strain evidence="2">201800277</strain>
    </source>
</reference>
<dbReference type="RefSeq" id="WP_100792127.1">
    <property type="nucleotide sequence ID" value="NZ_NPDQ01000010.1"/>
</dbReference>
<dbReference type="Pfam" id="PF08308">
    <property type="entry name" value="PEGA"/>
    <property type="match status" value="2"/>
</dbReference>
<feature type="domain" description="PEGA" evidence="1">
    <location>
        <begin position="205"/>
        <end position="268"/>
    </location>
</feature>
<dbReference type="Proteomes" id="UP000297891">
    <property type="component" value="Unassembled WGS sequence"/>
</dbReference>
<proteinExistence type="predicted"/>
<evidence type="ECO:0000313" key="2">
    <source>
        <dbReference type="EMBL" id="TGK95641.1"/>
    </source>
</evidence>
<name>A0A2M9XXD7_9LEPT</name>
<dbReference type="EMBL" id="RQFP01000001">
    <property type="protein sequence ID" value="TGK95641.1"/>
    <property type="molecule type" value="Genomic_DNA"/>
</dbReference>
<feature type="domain" description="PEGA" evidence="1">
    <location>
        <begin position="277"/>
        <end position="343"/>
    </location>
</feature>
<protein>
    <submittedName>
        <fullName evidence="2">PEGA domain-containing protein</fullName>
    </submittedName>
</protein>
<comment type="caution">
    <text evidence="2">The sequence shown here is derived from an EMBL/GenBank/DDBJ whole genome shotgun (WGS) entry which is preliminary data.</text>
</comment>
<evidence type="ECO:0000313" key="3">
    <source>
        <dbReference type="Proteomes" id="UP000297891"/>
    </source>
</evidence>
<keyword evidence="3" id="KW-1185">Reference proteome</keyword>
<dbReference type="NCBIfam" id="NF047815">
    <property type="entry name" value="LIC10124_lipo"/>
    <property type="match status" value="1"/>
</dbReference>
<evidence type="ECO:0000259" key="1">
    <source>
        <dbReference type="Pfam" id="PF08308"/>
    </source>
</evidence>
<accession>A0A2M9XXD7</accession>
<gene>
    <name evidence="2" type="ORF">EHQ30_03115</name>
</gene>
<dbReference type="InterPro" id="IPR013229">
    <property type="entry name" value="PEGA"/>
</dbReference>
<organism evidence="2 3">
    <name type="scientific">Leptospira brenneri</name>
    <dbReference type="NCBI Taxonomy" id="2023182"/>
    <lineage>
        <taxon>Bacteria</taxon>
        <taxon>Pseudomonadati</taxon>
        <taxon>Spirochaetota</taxon>
        <taxon>Spirochaetia</taxon>
        <taxon>Leptospirales</taxon>
        <taxon>Leptospiraceae</taxon>
        <taxon>Leptospira</taxon>
    </lineage>
</organism>
<dbReference type="OrthoDB" id="336490at2"/>
<sequence>MRYVYLPVLCFLVGYCSSVTKIETLNRSFTKPKFITPLPGESEPLPSGRDYKERLVNKSTPHFSLLWKQVPEEFSKSDLLLLEEKILFPHNKLGLYKKAPKVPDPKFAESSDLDLILELSLVQSADRYSVEVQYKDPVLSQNYGKAIFVYQEEKDPVRKSSKSFDIFHGKRQLQPLTGSVSSYFAEVSSPSDDELRNYFTSSLRGNVSVFSTSPGTAIYLDGVEVGKAPLLSYQLINGKHTLSFAKPGKDPVKRNILIRAGKTTRVFQEWSDDISQGTIVISSFPPGLDIVVDGQKKGKTQYAESGVPYGSYPIQFIRTKNDSNFEYAKAGIKIRPKQITSIALPISLEDGVGWESEEFWNLTSASPNFSATFPGKLTFAKNKDLPAGWYGVYSEDLIPDYLEAELVLDLVKDLNGAVGLTFTDHNQNTILVYVDKTDFHIVKFSSEEKEAPVRSSYRWDREDELKGRTVKLSTDIEKKLVRLSLGNKTVEELPWNFETFWNLGVLTPHNAPTTGTPLRGVKIRYPDMVKFEERLQK</sequence>
<dbReference type="AlphaFoldDB" id="A0A2M9XXD7"/>